<name>A0ABY8RE38_9FLAO</name>
<dbReference type="RefSeq" id="WP_282905271.1">
    <property type="nucleotide sequence ID" value="NZ_CP124855.1"/>
</dbReference>
<evidence type="ECO:0000313" key="1">
    <source>
        <dbReference type="EMBL" id="WHF51964.1"/>
    </source>
</evidence>
<keyword evidence="2" id="KW-1185">Reference proteome</keyword>
<dbReference type="Proteomes" id="UP001241656">
    <property type="component" value="Chromosome"/>
</dbReference>
<dbReference type="EMBL" id="CP124855">
    <property type="protein sequence ID" value="WHF51964.1"/>
    <property type="molecule type" value="Genomic_DNA"/>
</dbReference>
<evidence type="ECO:0000313" key="2">
    <source>
        <dbReference type="Proteomes" id="UP001241656"/>
    </source>
</evidence>
<organism evidence="1 2">
    <name type="scientific">Chryseobacterium gotjawalense</name>
    <dbReference type="NCBI Taxonomy" id="3042315"/>
    <lineage>
        <taxon>Bacteria</taxon>
        <taxon>Pseudomonadati</taxon>
        <taxon>Bacteroidota</taxon>
        <taxon>Flavobacteriia</taxon>
        <taxon>Flavobacteriales</taxon>
        <taxon>Weeksellaceae</taxon>
        <taxon>Chryseobacterium group</taxon>
        <taxon>Chryseobacterium</taxon>
    </lineage>
</organism>
<reference evidence="1 2" key="1">
    <citation type="submission" date="2023-05" db="EMBL/GenBank/DDBJ databases">
        <title>Genomic insight into Chryseobacterium sp. wdc7 isolated forest soil (Gotjawal).</title>
        <authorList>
            <person name="Park S.-J."/>
        </authorList>
    </citation>
    <scope>NUCLEOTIDE SEQUENCE [LARGE SCALE GENOMIC DNA]</scope>
    <source>
        <strain evidence="2">wdc7</strain>
    </source>
</reference>
<sequence>MNLVNRLLLNCQREDGTFKNYRKAINLAQIADDPCKKILYVAFTDFLNKEFDDEFYKLLLHVGEIKFNEGDYFEKYVLYINNWKNNRTFKLGNFESINLSFLNFILLISKLKIDVEWEYFDKLTGLNTFEKWLLNPKKFDYQLFDCNWLISVAEYPNFSHRLASIPDIAIAVDEMLQKDFSPSLAEIKCLFLSGKN</sequence>
<protein>
    <submittedName>
        <fullName evidence="1">Uncharacterized protein</fullName>
    </submittedName>
</protein>
<proteinExistence type="predicted"/>
<gene>
    <name evidence="1" type="ORF">QGN23_01505</name>
</gene>
<accession>A0ABY8RE38</accession>